<reference evidence="1" key="1">
    <citation type="journal article" date="2021" name="Nat. Commun.">
        <title>Genetic determinants of endophytism in the Arabidopsis root mycobiome.</title>
        <authorList>
            <person name="Mesny F."/>
            <person name="Miyauchi S."/>
            <person name="Thiergart T."/>
            <person name="Pickel B."/>
            <person name="Atanasova L."/>
            <person name="Karlsson M."/>
            <person name="Huettel B."/>
            <person name="Barry K.W."/>
            <person name="Haridas S."/>
            <person name="Chen C."/>
            <person name="Bauer D."/>
            <person name="Andreopoulos W."/>
            <person name="Pangilinan J."/>
            <person name="LaButti K."/>
            <person name="Riley R."/>
            <person name="Lipzen A."/>
            <person name="Clum A."/>
            <person name="Drula E."/>
            <person name="Henrissat B."/>
            <person name="Kohler A."/>
            <person name="Grigoriev I.V."/>
            <person name="Martin F.M."/>
            <person name="Hacquard S."/>
        </authorList>
    </citation>
    <scope>NUCLEOTIDE SEQUENCE</scope>
    <source>
        <strain evidence="1">MPI-CAGE-AT-0147</strain>
    </source>
</reference>
<sequence length="57" mass="6774">ERQMAFIPDLEHEAAVYKRLQPIQGVNVPIFLGAINLRLINKIYYSNHRMYIVHMTF</sequence>
<dbReference type="AlphaFoldDB" id="A0A9P9J0G6"/>
<evidence type="ECO:0000313" key="1">
    <source>
        <dbReference type="EMBL" id="KAH7137645.1"/>
    </source>
</evidence>
<name>A0A9P9J0G6_9HYPO</name>
<feature type="non-terminal residue" evidence="1">
    <location>
        <position position="57"/>
    </location>
</feature>
<dbReference type="EMBL" id="JAGMUV010000012">
    <property type="protein sequence ID" value="KAH7137645.1"/>
    <property type="molecule type" value="Genomic_DNA"/>
</dbReference>
<accession>A0A9P9J0G6</accession>
<evidence type="ECO:0000313" key="2">
    <source>
        <dbReference type="Proteomes" id="UP000738349"/>
    </source>
</evidence>
<gene>
    <name evidence="1" type="ORF">EDB81DRAFT_606778</name>
</gene>
<dbReference type="OrthoDB" id="411394at2759"/>
<protein>
    <submittedName>
        <fullName evidence="1">Uncharacterized protein</fullName>
    </submittedName>
</protein>
<organism evidence="1 2">
    <name type="scientific">Dactylonectria macrodidyma</name>
    <dbReference type="NCBI Taxonomy" id="307937"/>
    <lineage>
        <taxon>Eukaryota</taxon>
        <taxon>Fungi</taxon>
        <taxon>Dikarya</taxon>
        <taxon>Ascomycota</taxon>
        <taxon>Pezizomycotina</taxon>
        <taxon>Sordariomycetes</taxon>
        <taxon>Hypocreomycetidae</taxon>
        <taxon>Hypocreales</taxon>
        <taxon>Nectriaceae</taxon>
        <taxon>Dactylonectria</taxon>
    </lineage>
</organism>
<dbReference type="Proteomes" id="UP000738349">
    <property type="component" value="Unassembled WGS sequence"/>
</dbReference>
<proteinExistence type="predicted"/>
<comment type="caution">
    <text evidence="1">The sequence shown here is derived from an EMBL/GenBank/DDBJ whole genome shotgun (WGS) entry which is preliminary data.</text>
</comment>
<feature type="non-terminal residue" evidence="1">
    <location>
        <position position="1"/>
    </location>
</feature>
<keyword evidence="2" id="KW-1185">Reference proteome</keyword>